<gene>
    <name evidence="1" type="ORF">FRUB_02184</name>
</gene>
<dbReference type="RefSeq" id="WP_088253559.1">
    <property type="nucleotide sequence ID" value="NZ_NIDE01000003.1"/>
</dbReference>
<keyword evidence="2" id="KW-1185">Reference proteome</keyword>
<dbReference type="OrthoDB" id="2375382at2"/>
<comment type="caution">
    <text evidence="1">The sequence shown here is derived from an EMBL/GenBank/DDBJ whole genome shotgun (WGS) entry which is preliminary data.</text>
</comment>
<protein>
    <submittedName>
        <fullName evidence="1">Uncharacterized protein</fullName>
    </submittedName>
</protein>
<organism evidence="1 2">
    <name type="scientific">Fimbriiglobus ruber</name>
    <dbReference type="NCBI Taxonomy" id="1908690"/>
    <lineage>
        <taxon>Bacteria</taxon>
        <taxon>Pseudomonadati</taxon>
        <taxon>Planctomycetota</taxon>
        <taxon>Planctomycetia</taxon>
        <taxon>Gemmatales</taxon>
        <taxon>Gemmataceae</taxon>
        <taxon>Fimbriiglobus</taxon>
    </lineage>
</organism>
<dbReference type="EMBL" id="NIDE01000003">
    <property type="protein sequence ID" value="OWK44252.1"/>
    <property type="molecule type" value="Genomic_DNA"/>
</dbReference>
<sequence length="59" mass="6360">MSWVYTYNEGGPDALSYRRTGGASPLFAPAETEKIIAVIGTEPTTHDLPGHGWTLKKLG</sequence>
<accession>A0A225DS61</accession>
<evidence type="ECO:0000313" key="2">
    <source>
        <dbReference type="Proteomes" id="UP000214646"/>
    </source>
</evidence>
<evidence type="ECO:0000313" key="1">
    <source>
        <dbReference type="EMBL" id="OWK44252.1"/>
    </source>
</evidence>
<dbReference type="AlphaFoldDB" id="A0A225DS61"/>
<proteinExistence type="predicted"/>
<dbReference type="Proteomes" id="UP000214646">
    <property type="component" value="Unassembled WGS sequence"/>
</dbReference>
<name>A0A225DS61_9BACT</name>
<reference evidence="2" key="1">
    <citation type="submission" date="2017-06" db="EMBL/GenBank/DDBJ databases">
        <title>Genome analysis of Fimbriiglobus ruber SP5, the first member of the order Planctomycetales with confirmed chitinolytic capability.</title>
        <authorList>
            <person name="Ravin N.V."/>
            <person name="Rakitin A.L."/>
            <person name="Ivanova A.A."/>
            <person name="Beletsky A.V."/>
            <person name="Kulichevskaya I.S."/>
            <person name="Mardanov A.V."/>
            <person name="Dedysh S.N."/>
        </authorList>
    </citation>
    <scope>NUCLEOTIDE SEQUENCE [LARGE SCALE GENOMIC DNA]</scope>
    <source>
        <strain evidence="2">SP5</strain>
    </source>
</reference>